<dbReference type="EMBL" id="DVJO01000029">
    <property type="protein sequence ID" value="HIS82225.1"/>
    <property type="molecule type" value="Genomic_DNA"/>
</dbReference>
<protein>
    <submittedName>
        <fullName evidence="9">Potassium transporter KtrB</fullName>
    </submittedName>
</protein>
<evidence type="ECO:0000256" key="2">
    <source>
        <dbReference type="ARBA" id="ARBA00022448"/>
    </source>
</evidence>
<dbReference type="Proteomes" id="UP000824139">
    <property type="component" value="Unassembled WGS sequence"/>
</dbReference>
<dbReference type="GO" id="GO:0030001">
    <property type="term" value="P:metal ion transport"/>
    <property type="evidence" value="ECO:0007669"/>
    <property type="project" value="UniProtKB-ARBA"/>
</dbReference>
<accession>A0A9D1K2U4</accession>
<evidence type="ECO:0000256" key="1">
    <source>
        <dbReference type="ARBA" id="ARBA00004651"/>
    </source>
</evidence>
<keyword evidence="6" id="KW-0406">Ion transport</keyword>
<feature type="transmembrane region" description="Helical" evidence="8">
    <location>
        <begin position="222"/>
        <end position="239"/>
    </location>
</feature>
<sequence length="379" mass="41323">MSTTGLTTGSISELYTPFGKLILLGLIQLGAIGYMTLTSFLILSRKDKMPTHRVKVLSAEFSIPQEFNIKQFIKNIIIYTFSVELIGTLLLYWQFSLLGLEKPLWSAFFHSISTFATAGFSIYSDSLMRFQDNTFINIIFITLMYAGSIGFIVPMDVYRKLRGESKKITLTSRIIIIITALVAFIGVSVYAIDTQGHLLHAFFQVASASTTAGYNTVDLAKLPNAAIFILIFVMIIGASPAGTGGGIKTTTLSALLGVIGSVLRGHPEKITFFNHEIPSNRVMTAVATSTLYVLVLTAATLMLCLFDSHTFIESLFETTSALGTVGLSLGITPDLSNFSKIVLVLTMYLGRVGPLTLGLAFFKSSNFNNHIIKKTDLAV</sequence>
<keyword evidence="3" id="KW-1003">Cell membrane</keyword>
<gene>
    <name evidence="9" type="ORF">IAD41_01290</name>
</gene>
<evidence type="ECO:0000256" key="6">
    <source>
        <dbReference type="ARBA" id="ARBA00023065"/>
    </source>
</evidence>
<dbReference type="PANTHER" id="PTHR32024:SF1">
    <property type="entry name" value="KTR SYSTEM POTASSIUM UPTAKE PROTEIN B"/>
    <property type="match status" value="1"/>
</dbReference>
<evidence type="ECO:0000256" key="4">
    <source>
        <dbReference type="ARBA" id="ARBA00022692"/>
    </source>
</evidence>
<reference evidence="9" key="2">
    <citation type="journal article" date="2021" name="PeerJ">
        <title>Extensive microbial diversity within the chicken gut microbiome revealed by metagenomics and culture.</title>
        <authorList>
            <person name="Gilroy R."/>
            <person name="Ravi A."/>
            <person name="Getino M."/>
            <person name="Pursley I."/>
            <person name="Horton D.L."/>
            <person name="Alikhan N.F."/>
            <person name="Baker D."/>
            <person name="Gharbi K."/>
            <person name="Hall N."/>
            <person name="Watson M."/>
            <person name="Adriaenssens E.M."/>
            <person name="Foster-Nyarko E."/>
            <person name="Jarju S."/>
            <person name="Secka A."/>
            <person name="Antonio M."/>
            <person name="Oren A."/>
            <person name="Chaudhuri R.R."/>
            <person name="La Ragione R."/>
            <person name="Hildebrand F."/>
            <person name="Pallen M.J."/>
        </authorList>
    </citation>
    <scope>NUCLEOTIDE SEQUENCE</scope>
    <source>
        <strain evidence="9">CHK152-2994</strain>
    </source>
</reference>
<dbReference type="GO" id="GO:0008324">
    <property type="term" value="F:monoatomic cation transmembrane transporter activity"/>
    <property type="evidence" value="ECO:0007669"/>
    <property type="project" value="InterPro"/>
</dbReference>
<feature type="transmembrane region" description="Helical" evidence="8">
    <location>
        <begin position="341"/>
        <end position="362"/>
    </location>
</feature>
<dbReference type="GO" id="GO:0005886">
    <property type="term" value="C:plasma membrane"/>
    <property type="evidence" value="ECO:0007669"/>
    <property type="project" value="UniProtKB-SubCell"/>
</dbReference>
<evidence type="ECO:0000313" key="9">
    <source>
        <dbReference type="EMBL" id="HIS82225.1"/>
    </source>
</evidence>
<evidence type="ECO:0000256" key="3">
    <source>
        <dbReference type="ARBA" id="ARBA00022475"/>
    </source>
</evidence>
<organism evidence="9 10">
    <name type="scientific">Candidatus Scatenecus faecavium</name>
    <dbReference type="NCBI Taxonomy" id="2840915"/>
    <lineage>
        <taxon>Bacteria</taxon>
        <taxon>Candidatus Scatenecus</taxon>
    </lineage>
</organism>
<dbReference type="PANTHER" id="PTHR32024">
    <property type="entry name" value="TRK SYSTEM POTASSIUM UPTAKE PROTEIN TRKG-RELATED"/>
    <property type="match status" value="1"/>
</dbReference>
<feature type="transmembrane region" description="Helical" evidence="8">
    <location>
        <begin position="174"/>
        <end position="192"/>
    </location>
</feature>
<feature type="transmembrane region" description="Helical" evidence="8">
    <location>
        <begin position="284"/>
        <end position="306"/>
    </location>
</feature>
<keyword evidence="5 8" id="KW-1133">Transmembrane helix</keyword>
<evidence type="ECO:0000256" key="5">
    <source>
        <dbReference type="ARBA" id="ARBA00022989"/>
    </source>
</evidence>
<keyword evidence="7 8" id="KW-0472">Membrane</keyword>
<evidence type="ECO:0000313" key="10">
    <source>
        <dbReference type="Proteomes" id="UP000824139"/>
    </source>
</evidence>
<keyword evidence="2" id="KW-0813">Transport</keyword>
<name>A0A9D1K2U4_9BACT</name>
<evidence type="ECO:0000256" key="8">
    <source>
        <dbReference type="SAM" id="Phobius"/>
    </source>
</evidence>
<proteinExistence type="predicted"/>
<feature type="transmembrane region" description="Helical" evidence="8">
    <location>
        <begin position="76"/>
        <end position="95"/>
    </location>
</feature>
<keyword evidence="4 8" id="KW-0812">Transmembrane</keyword>
<reference evidence="9" key="1">
    <citation type="submission" date="2020-10" db="EMBL/GenBank/DDBJ databases">
        <authorList>
            <person name="Gilroy R."/>
        </authorList>
    </citation>
    <scope>NUCLEOTIDE SEQUENCE</scope>
    <source>
        <strain evidence="9">CHK152-2994</strain>
    </source>
</reference>
<comment type="caution">
    <text evidence="9">The sequence shown here is derived from an EMBL/GenBank/DDBJ whole genome shotgun (WGS) entry which is preliminary data.</text>
</comment>
<feature type="transmembrane region" description="Helical" evidence="8">
    <location>
        <begin position="134"/>
        <end position="153"/>
    </location>
</feature>
<dbReference type="AlphaFoldDB" id="A0A9D1K2U4"/>
<comment type="subcellular location">
    <subcellularLocation>
        <location evidence="1">Cell membrane</location>
        <topology evidence="1">Multi-pass membrane protein</topology>
    </subcellularLocation>
</comment>
<evidence type="ECO:0000256" key="7">
    <source>
        <dbReference type="ARBA" id="ARBA00023136"/>
    </source>
</evidence>
<feature type="transmembrane region" description="Helical" evidence="8">
    <location>
        <begin position="21"/>
        <end position="43"/>
    </location>
</feature>
<dbReference type="InterPro" id="IPR003445">
    <property type="entry name" value="Cat_transpt"/>
</dbReference>
<dbReference type="Pfam" id="PF02386">
    <property type="entry name" value="TrkH"/>
    <property type="match status" value="1"/>
</dbReference>